<reference evidence="6" key="2">
    <citation type="submission" date="2025-08" db="UniProtKB">
        <authorList>
            <consortium name="Ensembl"/>
        </authorList>
    </citation>
    <scope>IDENTIFICATION</scope>
</reference>
<feature type="compositionally biased region" description="Basic residues" evidence="5">
    <location>
        <begin position="349"/>
        <end position="358"/>
    </location>
</feature>
<evidence type="ECO:0000313" key="6">
    <source>
        <dbReference type="Ensembl" id="ENSECRP00000005295.1"/>
    </source>
</evidence>
<dbReference type="GO" id="GO:0005634">
    <property type="term" value="C:nucleus"/>
    <property type="evidence" value="ECO:0007669"/>
    <property type="project" value="UniProtKB-SubCell"/>
</dbReference>
<reference evidence="6" key="1">
    <citation type="submission" date="2021-06" db="EMBL/GenBank/DDBJ databases">
        <authorList>
            <consortium name="Wellcome Sanger Institute Data Sharing"/>
        </authorList>
    </citation>
    <scope>NUCLEOTIDE SEQUENCE [LARGE SCALE GENOMIC DNA]</scope>
</reference>
<dbReference type="Pfam" id="PF05997">
    <property type="entry name" value="Nop52"/>
    <property type="match status" value="1"/>
</dbReference>
<evidence type="ECO:0000313" key="7">
    <source>
        <dbReference type="Proteomes" id="UP000694620"/>
    </source>
</evidence>
<evidence type="ECO:0000256" key="5">
    <source>
        <dbReference type="SAM" id="MobiDB-lite"/>
    </source>
</evidence>
<name>A0A8C4RNN8_ERPCA</name>
<feature type="compositionally biased region" description="Basic and acidic residues" evidence="5">
    <location>
        <begin position="378"/>
        <end position="396"/>
    </location>
</feature>
<feature type="compositionally biased region" description="Acidic residues" evidence="5">
    <location>
        <begin position="333"/>
        <end position="346"/>
    </location>
</feature>
<sequence length="727" mass="83003">MASSKLPPEIQFAQKLASNETDVRKRAITKLRKYMKMRSQKSSGGFNYNELLKIWKGLFYCMWMQDKPLLQEELSHVISRLMHSLQNIDAQYLFLETFLQTMNCEWNGIDRLRVDKFYMLVRHILRRTFEVLQNHNWEDSLMKRFLNMLNNKVLDVSSGAPQGIRFHILDIYMQELATIGADELTAEKNLQFIKPFCQIAATTEDQSLLYAIKENIFKDIIDKSAFAIEDLMKEVLENNQDCDNTSTTTNSHFDSHRLNGKKHNEEADNENVSTISEESDDIGPVLQFDYKAIADHLFDLARRGSTPLQNRKMIYKLVKKFEDLSEGNFPNDDYPEEVSTDEDDDYFGSRHRLKKRRKNETTLNEESCKKMKNPRKREKNEDHSKDVERVEKKEQTELLSSANAETTNTKVVSDLDSTNGITQTVKKKQKRKRKLNNPEVKKSSTFINPGLENGVIGLQDTQDTNQNISKGSLGETLESMLGNRQSVAFSPVDFCTLKKDASEDSNDLAGELASLKSNVLQEEDPVCRPSGVKILKKKKMKNRMKLITPRPIKRPLKLLTKKGKRKSEVTDSSTTGDIGGDSKKIKKSKVNEEINISKISSRKAILKKESKEKKNFVNFETSTIPVPVFFKTPSGKCCTPISSIKKQKTPDSVSKKVTFGLNRNKTAEFKKNDKSILVSPEGTSKVAFDPNQKPLYGVLKSPASLSIRLKKHMSSPRKKRATAADFF</sequence>
<comment type="subcellular location">
    <subcellularLocation>
        <location evidence="1">Nucleus</location>
    </subcellularLocation>
</comment>
<evidence type="ECO:0000256" key="3">
    <source>
        <dbReference type="ARBA" id="ARBA00022552"/>
    </source>
</evidence>
<keyword evidence="3" id="KW-0698">rRNA processing</keyword>
<gene>
    <name evidence="6" type="primary">RRP1B</name>
</gene>
<reference evidence="6" key="3">
    <citation type="submission" date="2025-09" db="UniProtKB">
        <authorList>
            <consortium name="Ensembl"/>
        </authorList>
    </citation>
    <scope>IDENTIFICATION</scope>
</reference>
<dbReference type="Proteomes" id="UP000694620">
    <property type="component" value="Chromosome 4"/>
</dbReference>
<dbReference type="OrthoDB" id="2019504at2759"/>
<feature type="region of interest" description="Disordered" evidence="5">
    <location>
        <begin position="241"/>
        <end position="278"/>
    </location>
</feature>
<dbReference type="AlphaFoldDB" id="A0A8C4RNN8"/>
<dbReference type="GeneTree" id="ENSGT00390000011821"/>
<dbReference type="InterPro" id="IPR010301">
    <property type="entry name" value="RRP1"/>
</dbReference>
<keyword evidence="4" id="KW-0539">Nucleus</keyword>
<evidence type="ECO:0000256" key="1">
    <source>
        <dbReference type="ARBA" id="ARBA00004123"/>
    </source>
</evidence>
<feature type="region of interest" description="Disordered" evidence="5">
    <location>
        <begin position="326"/>
        <end position="405"/>
    </location>
</feature>
<evidence type="ECO:0000256" key="2">
    <source>
        <dbReference type="ARBA" id="ARBA00006374"/>
    </source>
</evidence>
<dbReference type="PANTHER" id="PTHR13026">
    <property type="entry name" value="NNP-1 PROTEIN NOVEL NUCLEAR PROTEIN 1 NOP52"/>
    <property type="match status" value="1"/>
</dbReference>
<proteinExistence type="inferred from homology"/>
<organism evidence="6 7">
    <name type="scientific">Erpetoichthys calabaricus</name>
    <name type="common">Rope fish</name>
    <name type="synonym">Calamoichthys calabaricus</name>
    <dbReference type="NCBI Taxonomy" id="27687"/>
    <lineage>
        <taxon>Eukaryota</taxon>
        <taxon>Metazoa</taxon>
        <taxon>Chordata</taxon>
        <taxon>Craniata</taxon>
        <taxon>Vertebrata</taxon>
        <taxon>Euteleostomi</taxon>
        <taxon>Actinopterygii</taxon>
        <taxon>Polypteriformes</taxon>
        <taxon>Polypteridae</taxon>
        <taxon>Erpetoichthys</taxon>
    </lineage>
</organism>
<feature type="compositionally biased region" description="Basic and acidic residues" evidence="5">
    <location>
        <begin position="253"/>
        <end position="266"/>
    </location>
</feature>
<dbReference type="GO" id="GO:0030688">
    <property type="term" value="C:preribosome, small subunit precursor"/>
    <property type="evidence" value="ECO:0007669"/>
    <property type="project" value="InterPro"/>
</dbReference>
<accession>A0A8C4RNN8</accession>
<feature type="region of interest" description="Disordered" evidence="5">
    <location>
        <begin position="560"/>
        <end position="584"/>
    </location>
</feature>
<protein>
    <submittedName>
        <fullName evidence="6">Ribosomal RNA processing 1B</fullName>
    </submittedName>
</protein>
<dbReference type="Ensembl" id="ENSECRT00000005390.1">
    <property type="protein sequence ID" value="ENSECRP00000005295.1"/>
    <property type="gene ID" value="ENSECRG00000003580.1"/>
</dbReference>
<comment type="similarity">
    <text evidence="2">Belongs to the RRP1 family.</text>
</comment>
<keyword evidence="7" id="KW-1185">Reference proteome</keyword>
<dbReference type="GO" id="GO:0006364">
    <property type="term" value="P:rRNA processing"/>
    <property type="evidence" value="ECO:0007669"/>
    <property type="project" value="UniProtKB-KW"/>
</dbReference>
<dbReference type="PANTHER" id="PTHR13026:SF0">
    <property type="entry name" value="RIBOSOMAL RNA PROCESSING 1B"/>
    <property type="match status" value="1"/>
</dbReference>
<feature type="compositionally biased region" description="Polar residues" evidence="5">
    <location>
        <begin position="241"/>
        <end position="252"/>
    </location>
</feature>
<evidence type="ECO:0000256" key="4">
    <source>
        <dbReference type="ARBA" id="ARBA00023242"/>
    </source>
</evidence>